<proteinExistence type="predicted"/>
<reference evidence="2" key="1">
    <citation type="journal article" date="2020" name="Nature">
        <title>Giant virus diversity and host interactions through global metagenomics.</title>
        <authorList>
            <person name="Schulz F."/>
            <person name="Roux S."/>
            <person name="Paez-Espino D."/>
            <person name="Jungbluth S."/>
            <person name="Walsh D.A."/>
            <person name="Denef V.J."/>
            <person name="McMahon K.D."/>
            <person name="Konstantinidis K.T."/>
            <person name="Eloe-Fadrosh E.A."/>
            <person name="Kyrpides N.C."/>
            <person name="Woyke T."/>
        </authorList>
    </citation>
    <scope>NUCLEOTIDE SEQUENCE</scope>
    <source>
        <strain evidence="2">GVMAG-S-ERX555943-30</strain>
    </source>
</reference>
<organism evidence="2">
    <name type="scientific">viral metagenome</name>
    <dbReference type="NCBI Taxonomy" id="1070528"/>
    <lineage>
        <taxon>unclassified sequences</taxon>
        <taxon>metagenomes</taxon>
        <taxon>organismal metagenomes</taxon>
    </lineage>
</organism>
<evidence type="ECO:0000313" key="2">
    <source>
        <dbReference type="EMBL" id="QHS83097.1"/>
    </source>
</evidence>
<feature type="coiled-coil region" evidence="1">
    <location>
        <begin position="307"/>
        <end position="334"/>
    </location>
</feature>
<protein>
    <submittedName>
        <fullName evidence="2">Uncharacterized protein</fullName>
    </submittedName>
</protein>
<accession>A0A6C0AT47</accession>
<sequence length="337" mass="39060">MDSQTMNNTAYVSMEKPTVYCTTSAMAISTEEDMSMYSGSLYQVMSLPRGHTDVEGVKKLFEDVLKLGVLGEIKITEKKNYNRRLQKETLTYSAIIEVKEHTNSVAAVDLYRAASSSKPGTVMLMTEAPFYWENGETMTHLSVRIVEKLEKEEVIVEKLELAESDWASLYIPYIHESLMLENRNGRIESFYPRQLSDFIERDLNLGKVSRVDFVDRNDTNESLSGKSAYIHFKYWNNNKNVEYLRNKLNEHGTFRQRGYYDGVKQRSFYSRDANGDKALGYLLFKINHKPIPEVSIELNVHQLAAANEYLENELKQRDERILELEKQLEELTKNKEP</sequence>
<keyword evidence="1" id="KW-0175">Coiled coil</keyword>
<name>A0A6C0AT47_9ZZZZ</name>
<evidence type="ECO:0000256" key="1">
    <source>
        <dbReference type="SAM" id="Coils"/>
    </source>
</evidence>
<dbReference type="EMBL" id="MN738749">
    <property type="protein sequence ID" value="QHS83097.1"/>
    <property type="molecule type" value="Genomic_DNA"/>
</dbReference>
<dbReference type="AlphaFoldDB" id="A0A6C0AT47"/>